<evidence type="ECO:0000256" key="7">
    <source>
        <dbReference type="SAM" id="MobiDB-lite"/>
    </source>
</evidence>
<dbReference type="PROSITE" id="PS51007">
    <property type="entry name" value="CYTC"/>
    <property type="match status" value="3"/>
</dbReference>
<dbReference type="AlphaFoldDB" id="A0A7W6DH25"/>
<evidence type="ECO:0000256" key="2">
    <source>
        <dbReference type="ARBA" id="ARBA00022617"/>
    </source>
</evidence>
<dbReference type="InterPro" id="IPR036909">
    <property type="entry name" value="Cyt_c-like_dom_sf"/>
</dbReference>
<dbReference type="Gene3D" id="1.10.760.10">
    <property type="entry name" value="Cytochrome c-like domain"/>
    <property type="match status" value="3"/>
</dbReference>
<dbReference type="SUPFAM" id="SSF46626">
    <property type="entry name" value="Cytochrome c"/>
    <property type="match status" value="3"/>
</dbReference>
<feature type="domain" description="Cytochrome c" evidence="8">
    <location>
        <begin position="167"/>
        <end position="247"/>
    </location>
</feature>
<gene>
    <name evidence="9" type="ORF">GGQ64_004907</name>
</gene>
<comment type="caution">
    <text evidence="9">The sequence shown here is derived from an EMBL/GenBank/DDBJ whole genome shotgun (WGS) entry which is preliminary data.</text>
</comment>
<keyword evidence="3 6" id="KW-0479">Metal-binding</keyword>
<feature type="domain" description="Cytochrome c" evidence="8">
    <location>
        <begin position="258"/>
        <end position="347"/>
    </location>
</feature>
<feature type="domain" description="Cytochrome c" evidence="8">
    <location>
        <begin position="53"/>
        <end position="153"/>
    </location>
</feature>
<evidence type="ECO:0000256" key="1">
    <source>
        <dbReference type="ARBA" id="ARBA00022448"/>
    </source>
</evidence>
<reference evidence="9 10" key="1">
    <citation type="submission" date="2020-08" db="EMBL/GenBank/DDBJ databases">
        <title>Genomic Encyclopedia of Type Strains, Phase IV (KMG-IV): sequencing the most valuable type-strain genomes for metagenomic binning, comparative biology and taxonomic classification.</title>
        <authorList>
            <person name="Goeker M."/>
        </authorList>
    </citation>
    <scope>NUCLEOTIDE SEQUENCE [LARGE SCALE GENOMIC DNA]</scope>
    <source>
        <strain evidence="9 10">DSM 100211</strain>
    </source>
</reference>
<dbReference type="Pfam" id="PF13442">
    <property type="entry name" value="Cytochrome_CBB3"/>
    <property type="match status" value="1"/>
</dbReference>
<dbReference type="GO" id="GO:0046872">
    <property type="term" value="F:metal ion binding"/>
    <property type="evidence" value="ECO:0007669"/>
    <property type="project" value="UniProtKB-KW"/>
</dbReference>
<keyword evidence="5 6" id="KW-0408">Iron</keyword>
<dbReference type="InterPro" id="IPR009056">
    <property type="entry name" value="Cyt_c-like_dom"/>
</dbReference>
<dbReference type="PANTHER" id="PTHR33751:SF9">
    <property type="entry name" value="CYTOCHROME C4"/>
    <property type="match status" value="1"/>
</dbReference>
<dbReference type="GO" id="GO:0020037">
    <property type="term" value="F:heme binding"/>
    <property type="evidence" value="ECO:0007669"/>
    <property type="project" value="InterPro"/>
</dbReference>
<dbReference type="GO" id="GO:0009055">
    <property type="term" value="F:electron transfer activity"/>
    <property type="evidence" value="ECO:0007669"/>
    <property type="project" value="InterPro"/>
</dbReference>
<evidence type="ECO:0000256" key="3">
    <source>
        <dbReference type="ARBA" id="ARBA00022723"/>
    </source>
</evidence>
<proteinExistence type="predicted"/>
<dbReference type="InterPro" id="IPR050597">
    <property type="entry name" value="Cytochrome_c_Oxidase_Subunit"/>
</dbReference>
<evidence type="ECO:0000256" key="4">
    <source>
        <dbReference type="ARBA" id="ARBA00022982"/>
    </source>
</evidence>
<dbReference type="EMBL" id="JACIEE010000012">
    <property type="protein sequence ID" value="MBB3979663.1"/>
    <property type="molecule type" value="Genomic_DNA"/>
</dbReference>
<organism evidence="9 10">
    <name type="scientific">Mycoplana azooxidifex</name>
    <dbReference type="NCBI Taxonomy" id="1636188"/>
    <lineage>
        <taxon>Bacteria</taxon>
        <taxon>Pseudomonadati</taxon>
        <taxon>Pseudomonadota</taxon>
        <taxon>Alphaproteobacteria</taxon>
        <taxon>Hyphomicrobiales</taxon>
        <taxon>Rhizobiaceae</taxon>
        <taxon>Mycoplana</taxon>
    </lineage>
</organism>
<sequence length="361" mass="38547">MLIGWKQLAGLVVGIALIGLVVGWSGVIGVEASTGHWKITDWLLHGAMRSSVRTAAIGTEVPTFSESMLPMAAGHYESGCAVCHGSPAMPPPASLRGMLPVPPDLKDVIPTWTDAELFQIVQHGVRFTGMPAWPVMEREDEVWAMVAFLRRYPALDAESYRQLAGHAASQSGDASRVLESCNGCHAPERLYTDSLIPRLAGQGPAYLRDSLAAYVNGTRPSGVMAVAVQSLSDRDREALATHFASQTAIRLGTKATSGQLGRGEQIAHSGDSERRVPACHSCHDRTNANPSYPRLSGQPAAYLVAQLRLFSSGKRGGGPYRAVMSRVAVNLAADDMAAVAAYFATRDPNAELPTYAGGERR</sequence>
<dbReference type="PANTHER" id="PTHR33751">
    <property type="entry name" value="CBB3-TYPE CYTOCHROME C OXIDASE SUBUNIT FIXP"/>
    <property type="match status" value="1"/>
</dbReference>
<evidence type="ECO:0000313" key="9">
    <source>
        <dbReference type="EMBL" id="MBB3979663.1"/>
    </source>
</evidence>
<evidence type="ECO:0000256" key="6">
    <source>
        <dbReference type="PROSITE-ProRule" id="PRU00433"/>
    </source>
</evidence>
<protein>
    <submittedName>
        <fullName evidence="9">Cytochrome c553</fullName>
    </submittedName>
</protein>
<keyword evidence="10" id="KW-1185">Reference proteome</keyword>
<accession>A0A7W6DH25</accession>
<dbReference type="RefSeq" id="WP_183807879.1">
    <property type="nucleotide sequence ID" value="NZ_JACIEE010000012.1"/>
</dbReference>
<keyword evidence="1" id="KW-0813">Transport</keyword>
<keyword evidence="2 6" id="KW-0349">Heme</keyword>
<dbReference type="Proteomes" id="UP000574761">
    <property type="component" value="Unassembled WGS sequence"/>
</dbReference>
<evidence type="ECO:0000313" key="10">
    <source>
        <dbReference type="Proteomes" id="UP000574761"/>
    </source>
</evidence>
<keyword evidence="4" id="KW-0249">Electron transport</keyword>
<feature type="region of interest" description="Disordered" evidence="7">
    <location>
        <begin position="255"/>
        <end position="276"/>
    </location>
</feature>
<name>A0A7W6DH25_9HYPH</name>
<evidence type="ECO:0000256" key="5">
    <source>
        <dbReference type="ARBA" id="ARBA00023004"/>
    </source>
</evidence>
<evidence type="ECO:0000259" key="8">
    <source>
        <dbReference type="PROSITE" id="PS51007"/>
    </source>
</evidence>